<organism evidence="1 2">
    <name type="scientific">Perkinsus olseni</name>
    <name type="common">Perkinsus atlanticus</name>
    <dbReference type="NCBI Taxonomy" id="32597"/>
    <lineage>
        <taxon>Eukaryota</taxon>
        <taxon>Sar</taxon>
        <taxon>Alveolata</taxon>
        <taxon>Perkinsozoa</taxon>
        <taxon>Perkinsea</taxon>
        <taxon>Perkinsida</taxon>
        <taxon>Perkinsidae</taxon>
        <taxon>Perkinsus</taxon>
    </lineage>
</organism>
<name>A0A7J6PBT2_PEROL</name>
<proteinExistence type="predicted"/>
<dbReference type="AlphaFoldDB" id="A0A7J6PBT2"/>
<gene>
    <name evidence="1" type="ORF">FOZ60_010500</name>
</gene>
<dbReference type="Proteomes" id="UP000541610">
    <property type="component" value="Unassembled WGS sequence"/>
</dbReference>
<evidence type="ECO:0000313" key="2">
    <source>
        <dbReference type="Proteomes" id="UP000541610"/>
    </source>
</evidence>
<comment type="caution">
    <text evidence="1">The sequence shown here is derived from an EMBL/GenBank/DDBJ whole genome shotgun (WGS) entry which is preliminary data.</text>
</comment>
<accession>A0A7J6PBT2</accession>
<reference evidence="1 2" key="1">
    <citation type="submission" date="2020-04" db="EMBL/GenBank/DDBJ databases">
        <title>Perkinsus olseni comparative genomics.</title>
        <authorList>
            <person name="Bogema D.R."/>
        </authorList>
    </citation>
    <scope>NUCLEOTIDE SEQUENCE [LARGE SCALE GENOMIC DNA]</scope>
    <source>
        <strain evidence="1">00978-12</strain>
    </source>
</reference>
<protein>
    <submittedName>
        <fullName evidence="1">Uncharacterized protein</fullName>
    </submittedName>
</protein>
<dbReference type="EMBL" id="JABANP010000043">
    <property type="protein sequence ID" value="KAF4693575.1"/>
    <property type="molecule type" value="Genomic_DNA"/>
</dbReference>
<evidence type="ECO:0000313" key="1">
    <source>
        <dbReference type="EMBL" id="KAF4693575.1"/>
    </source>
</evidence>
<sequence>MKRSFSLVRSMSITLGYLTCILLLISVVAAMPNSLRSLKAYDTHSEPPVLIADEGDVDTLAALLAAQVRAELSSPAAKDYLPQGLAITAEDDRHPFWVSLAAQVREEFGSAGLNDAEILLSLASAVENDDDFLLELLPTETPVSSPAATHGDDLTRPQGAVARENESSFVRWITNLWWVLSGR</sequence>